<dbReference type="InterPro" id="IPR009012">
    <property type="entry name" value="GrpE_head"/>
</dbReference>
<feature type="compositionally biased region" description="Basic and acidic residues" evidence="5">
    <location>
        <begin position="1"/>
        <end position="11"/>
    </location>
</feature>
<sequence>MTEQDAPRPEEGAQGPPTEQETEYEKPVVRDRRRIDPETGRARPVQEAGADGGSADAPDQAPTEGEPALDDAPEAEAGALAQAKAEAAEAADQLARRNADLYNVQQEYNAYVRRSKAEAAAHRQAGVAEVAEALLGVLDEIVLARQHGDLSGPFQSIAEKLESTLAQRFGVERFGEVGEEFDPEVHEALMNSTDAEATSTTVSQVLQPGYRMGERVLRAARVATTSPE</sequence>
<dbReference type="Gene3D" id="2.30.22.10">
    <property type="entry name" value="Head domain of nucleotide exchange factor GrpE"/>
    <property type="match status" value="1"/>
</dbReference>
<dbReference type="Gene3D" id="3.90.20.20">
    <property type="match status" value="1"/>
</dbReference>
<dbReference type="PRINTS" id="PR00773">
    <property type="entry name" value="GRPEPROTEIN"/>
</dbReference>
<dbReference type="PANTHER" id="PTHR21237:SF23">
    <property type="entry name" value="GRPE PROTEIN HOMOLOG, MITOCHONDRIAL"/>
    <property type="match status" value="1"/>
</dbReference>
<keyword evidence="7" id="KW-1185">Reference proteome</keyword>
<comment type="subcellular location">
    <subcellularLocation>
        <location evidence="3">Cytoplasm</location>
    </subcellularLocation>
</comment>
<feature type="compositionally biased region" description="Low complexity" evidence="5">
    <location>
        <begin position="75"/>
        <end position="84"/>
    </location>
</feature>
<keyword evidence="2 3" id="KW-0143">Chaperone</keyword>
<reference evidence="6" key="1">
    <citation type="submission" date="2023-02" db="EMBL/GenBank/DDBJ databases">
        <title>Georgenia sp.10Sc9-8, isolated from a soil sample collected from the Taklamakan desert.</title>
        <authorList>
            <person name="Liu S."/>
        </authorList>
    </citation>
    <scope>NUCLEOTIDE SEQUENCE</scope>
    <source>
        <strain evidence="6">10Sc9-8</strain>
    </source>
</reference>
<dbReference type="SUPFAM" id="SSF51064">
    <property type="entry name" value="Head domain of nucleotide exchange factor GrpE"/>
    <property type="match status" value="1"/>
</dbReference>
<dbReference type="Proteomes" id="UP001165561">
    <property type="component" value="Unassembled WGS sequence"/>
</dbReference>
<protein>
    <recommendedName>
        <fullName evidence="3">Protein GrpE</fullName>
    </recommendedName>
    <alternativeName>
        <fullName evidence="3">HSP-70 cofactor</fullName>
    </alternativeName>
</protein>
<name>A0ABT5TVF2_9MICO</name>
<dbReference type="InterPro" id="IPR013805">
    <property type="entry name" value="GrpE_CC"/>
</dbReference>
<feature type="region of interest" description="Disordered" evidence="5">
    <location>
        <begin position="1"/>
        <end position="84"/>
    </location>
</feature>
<dbReference type="HAMAP" id="MF_01151">
    <property type="entry name" value="GrpE"/>
    <property type="match status" value="1"/>
</dbReference>
<dbReference type="PANTHER" id="PTHR21237">
    <property type="entry name" value="GRPE PROTEIN"/>
    <property type="match status" value="1"/>
</dbReference>
<evidence type="ECO:0000313" key="7">
    <source>
        <dbReference type="Proteomes" id="UP001165561"/>
    </source>
</evidence>
<evidence type="ECO:0000256" key="5">
    <source>
        <dbReference type="SAM" id="MobiDB-lite"/>
    </source>
</evidence>
<evidence type="ECO:0000256" key="3">
    <source>
        <dbReference type="HAMAP-Rule" id="MF_01151"/>
    </source>
</evidence>
<comment type="subunit">
    <text evidence="3">Homodimer.</text>
</comment>
<keyword evidence="3" id="KW-0963">Cytoplasm</keyword>
<comment type="similarity">
    <text evidence="1 3 4">Belongs to the GrpE family.</text>
</comment>
<dbReference type="Pfam" id="PF01025">
    <property type="entry name" value="GrpE"/>
    <property type="match status" value="1"/>
</dbReference>
<evidence type="ECO:0000256" key="2">
    <source>
        <dbReference type="ARBA" id="ARBA00023186"/>
    </source>
</evidence>
<accession>A0ABT5TVF2</accession>
<dbReference type="CDD" id="cd00446">
    <property type="entry name" value="GrpE"/>
    <property type="match status" value="1"/>
</dbReference>
<feature type="compositionally biased region" description="Low complexity" evidence="5">
    <location>
        <begin position="53"/>
        <end position="66"/>
    </location>
</feature>
<keyword evidence="3" id="KW-0346">Stress response</keyword>
<dbReference type="EMBL" id="JARACI010000759">
    <property type="protein sequence ID" value="MDD9206043.1"/>
    <property type="molecule type" value="Genomic_DNA"/>
</dbReference>
<feature type="compositionally biased region" description="Basic and acidic residues" evidence="5">
    <location>
        <begin position="23"/>
        <end position="41"/>
    </location>
</feature>
<gene>
    <name evidence="3 6" type="primary">grpE</name>
    <name evidence="6" type="ORF">PU560_06105</name>
</gene>
<dbReference type="InterPro" id="IPR000740">
    <property type="entry name" value="GrpE"/>
</dbReference>
<evidence type="ECO:0000256" key="4">
    <source>
        <dbReference type="RuleBase" id="RU004478"/>
    </source>
</evidence>
<proteinExistence type="inferred from homology"/>
<comment type="caution">
    <text evidence="6">The sequence shown here is derived from an EMBL/GenBank/DDBJ whole genome shotgun (WGS) entry which is preliminary data.</text>
</comment>
<dbReference type="SUPFAM" id="SSF58014">
    <property type="entry name" value="Coiled-coil domain of nucleotide exchange factor GrpE"/>
    <property type="match status" value="1"/>
</dbReference>
<evidence type="ECO:0000313" key="6">
    <source>
        <dbReference type="EMBL" id="MDD9206043.1"/>
    </source>
</evidence>
<comment type="function">
    <text evidence="3">Participates actively in the response to hyperosmotic and heat shock by preventing the aggregation of stress-denatured proteins, in association with DnaK and GrpE. It is the nucleotide exchange factor for DnaK and may function as a thermosensor. Unfolded proteins bind initially to DnaJ; upon interaction with the DnaJ-bound protein, DnaK hydrolyzes its bound ATP, resulting in the formation of a stable complex. GrpE releases ADP from DnaK; ATP binding to DnaK triggers the release of the substrate protein, thus completing the reaction cycle. Several rounds of ATP-dependent interactions between DnaJ, DnaK and GrpE are required for fully efficient folding.</text>
</comment>
<evidence type="ECO:0000256" key="1">
    <source>
        <dbReference type="ARBA" id="ARBA00009054"/>
    </source>
</evidence>
<organism evidence="6 7">
    <name type="scientific">Georgenia halotolerans</name>
    <dbReference type="NCBI Taxonomy" id="3028317"/>
    <lineage>
        <taxon>Bacteria</taxon>
        <taxon>Bacillati</taxon>
        <taxon>Actinomycetota</taxon>
        <taxon>Actinomycetes</taxon>
        <taxon>Micrococcales</taxon>
        <taxon>Bogoriellaceae</taxon>
        <taxon>Georgenia</taxon>
    </lineage>
</organism>